<keyword evidence="2" id="KW-0489">Methyltransferase</keyword>
<sequence>MKWIVTTSLGMDEQLVARAKTIATSFGVPYIERKKQAVKRLQEQYGTVLVVYQDRLLLEQVGGKRLFFHPDTALLRIKSQHDPLLELIGSTPKRICDATMGLASDSIVMASAGHQVTAIESTSLIAFIVSQGLQNWDTGMEQVNTAMRSIQVVEMDSLTFLRQQASHSFDIVYFDPMFSEDIVESQNLAGIENLANPARLTKDLFVEAKRVAKEKIILKAHFRDPIFEELGFTRLVRPNQKFHYGILEVATSIK</sequence>
<dbReference type="AlphaFoldDB" id="A0A6I4RR78"/>
<dbReference type="Proteomes" id="UP000435423">
    <property type="component" value="Unassembled WGS sequence"/>
</dbReference>
<dbReference type="RefSeq" id="WP_154608616.1">
    <property type="nucleotide sequence ID" value="NZ_CP072115.1"/>
</dbReference>
<evidence type="ECO:0000313" key="2">
    <source>
        <dbReference type="EMBL" id="MWV56615.1"/>
    </source>
</evidence>
<keyword evidence="3" id="KW-1185">Reference proteome</keyword>
<accession>A0A6I4RR78</accession>
<reference evidence="2 4" key="1">
    <citation type="submission" date="2019-10" db="EMBL/GenBank/DDBJ databases">
        <title>Streptococcis sp, isolated from the respiratory tract of Marmot.</title>
        <authorList>
            <person name="Zhang G."/>
        </authorList>
    </citation>
    <scope>NUCLEOTIDE SEQUENCE [LARGE SCALE GENOMIC DNA]</scope>
    <source>
        <strain evidence="4">zg-70</strain>
        <strain evidence="2">Zg-70</strain>
    </source>
</reference>
<name>A0A6I4RR78_9STRE</name>
<dbReference type="GO" id="GO:0008990">
    <property type="term" value="F:rRNA (guanine-N2-)-methyltransferase activity"/>
    <property type="evidence" value="ECO:0007669"/>
    <property type="project" value="InterPro"/>
</dbReference>
<dbReference type="SUPFAM" id="SSF53335">
    <property type="entry name" value="S-adenosyl-L-methionine-dependent methyltransferases"/>
    <property type="match status" value="1"/>
</dbReference>
<dbReference type="InterPro" id="IPR007536">
    <property type="entry name" value="16SrRNA_methylTrfase_J"/>
</dbReference>
<gene>
    <name evidence="1" type="ORF">GGG87_06550</name>
    <name evidence="2" type="ORF">GGH11_06475</name>
</gene>
<dbReference type="PANTHER" id="PTHR36112:SF1">
    <property type="entry name" value="RIBOSOMAL RNA SMALL SUBUNIT METHYLTRANSFERASE J"/>
    <property type="match status" value="1"/>
</dbReference>
<proteinExistence type="predicted"/>
<reference evidence="1 3" key="2">
    <citation type="submission" date="2019-11" db="EMBL/GenBank/DDBJ databases">
        <title>Streptococcis sp. isolated from the respiratory tract of Marmot.</title>
        <authorList>
            <person name="Zhang G."/>
        </authorList>
    </citation>
    <scope>NUCLEOTIDE SEQUENCE [LARGE SCALE GENOMIC DNA]</scope>
    <source>
        <strain evidence="3">zg-86</strain>
        <strain evidence="1">Zg-86</strain>
    </source>
</reference>
<evidence type="ECO:0000313" key="1">
    <source>
        <dbReference type="EMBL" id="MTB64652.1"/>
    </source>
</evidence>
<protein>
    <submittedName>
        <fullName evidence="2">SAM-dependent methyltransferase</fullName>
    </submittedName>
</protein>
<dbReference type="PANTHER" id="PTHR36112">
    <property type="entry name" value="RIBOSOMAL RNA SMALL SUBUNIT METHYLTRANSFERASE J"/>
    <property type="match status" value="1"/>
</dbReference>
<dbReference type="Pfam" id="PF04445">
    <property type="entry name" value="SAM_MT"/>
    <property type="match status" value="1"/>
</dbReference>
<keyword evidence="2" id="KW-0808">Transferase</keyword>
<evidence type="ECO:0000313" key="4">
    <source>
        <dbReference type="Proteomes" id="UP000435423"/>
    </source>
</evidence>
<organism evidence="2 4">
    <name type="scientific">Streptococcus zhangguiae</name>
    <dbReference type="NCBI Taxonomy" id="2664091"/>
    <lineage>
        <taxon>Bacteria</taxon>
        <taxon>Bacillati</taxon>
        <taxon>Bacillota</taxon>
        <taxon>Bacilli</taxon>
        <taxon>Lactobacillales</taxon>
        <taxon>Streptococcaceae</taxon>
        <taxon>Streptococcus</taxon>
    </lineage>
</organism>
<evidence type="ECO:0000313" key="3">
    <source>
        <dbReference type="Proteomes" id="UP000435060"/>
    </source>
</evidence>
<dbReference type="InterPro" id="IPR029063">
    <property type="entry name" value="SAM-dependent_MTases_sf"/>
</dbReference>
<dbReference type="Proteomes" id="UP000435060">
    <property type="component" value="Unassembled WGS sequence"/>
</dbReference>
<dbReference type="EMBL" id="WUBJ01000007">
    <property type="protein sequence ID" value="MWV56615.1"/>
    <property type="molecule type" value="Genomic_DNA"/>
</dbReference>
<dbReference type="Gene3D" id="3.40.50.150">
    <property type="entry name" value="Vaccinia Virus protein VP39"/>
    <property type="match status" value="1"/>
</dbReference>
<comment type="caution">
    <text evidence="2">The sequence shown here is derived from an EMBL/GenBank/DDBJ whole genome shotgun (WGS) entry which is preliminary data.</text>
</comment>
<dbReference type="EMBL" id="WLCG01000008">
    <property type="protein sequence ID" value="MTB64652.1"/>
    <property type="molecule type" value="Genomic_DNA"/>
</dbReference>